<feature type="domain" description="Sushi" evidence="6">
    <location>
        <begin position="2635"/>
        <end position="2693"/>
    </location>
</feature>
<feature type="disulfide bond" evidence="5">
    <location>
        <begin position="324"/>
        <end position="367"/>
    </location>
</feature>
<feature type="domain" description="Sushi" evidence="6">
    <location>
        <begin position="2517"/>
        <end position="2577"/>
    </location>
</feature>
<feature type="domain" description="Sushi" evidence="6">
    <location>
        <begin position="1476"/>
        <end position="1536"/>
    </location>
</feature>
<protein>
    <submittedName>
        <fullName evidence="7">Sushi, von Willebrand factor type A, EGF and pentraxin domain-containing protein 1</fullName>
    </submittedName>
</protein>
<reference evidence="7" key="1">
    <citation type="submission" date="2020-07" db="EMBL/GenBank/DDBJ databases">
        <title>Multicomponent nature underlies the extraordinary mechanical properties of spider dragline silk.</title>
        <authorList>
            <person name="Kono N."/>
            <person name="Nakamura H."/>
            <person name="Mori M."/>
            <person name="Yoshida Y."/>
            <person name="Ohtoshi R."/>
            <person name="Malay A.D."/>
            <person name="Moran D.A.P."/>
            <person name="Tomita M."/>
            <person name="Numata K."/>
            <person name="Arakawa K."/>
        </authorList>
    </citation>
    <scope>NUCLEOTIDE SEQUENCE</scope>
</reference>
<dbReference type="PROSITE" id="PS50923">
    <property type="entry name" value="SUSHI"/>
    <property type="match status" value="32"/>
</dbReference>
<feature type="domain" description="Sushi" evidence="6">
    <location>
        <begin position="3098"/>
        <end position="3156"/>
    </location>
</feature>
<evidence type="ECO:0000259" key="6">
    <source>
        <dbReference type="PROSITE" id="PS50923"/>
    </source>
</evidence>
<feature type="domain" description="Sushi" evidence="6">
    <location>
        <begin position="322"/>
        <end position="381"/>
    </location>
</feature>
<dbReference type="Gene3D" id="2.10.70.10">
    <property type="entry name" value="Complement Module, domain 1"/>
    <property type="match status" value="27"/>
</dbReference>
<feature type="domain" description="Sushi" evidence="6">
    <location>
        <begin position="1537"/>
        <end position="1595"/>
    </location>
</feature>
<feature type="disulfide bond" evidence="5">
    <location>
        <begin position="2751"/>
        <end position="2794"/>
    </location>
</feature>
<feature type="disulfide bond" evidence="5">
    <location>
        <begin position="2288"/>
        <end position="2331"/>
    </location>
</feature>
<feature type="domain" description="Sushi" evidence="6">
    <location>
        <begin position="3561"/>
        <end position="3619"/>
    </location>
</feature>
<feature type="domain" description="Sushi" evidence="6">
    <location>
        <begin position="3272"/>
        <end position="3330"/>
    </location>
</feature>
<name>A0A8X6G684_TRICU</name>
<evidence type="ECO:0000256" key="3">
    <source>
        <dbReference type="ARBA" id="ARBA00022729"/>
    </source>
</evidence>
<evidence type="ECO:0000313" key="7">
    <source>
        <dbReference type="EMBL" id="GFQ97810.1"/>
    </source>
</evidence>
<feature type="domain" description="Sushi" evidence="6">
    <location>
        <begin position="3443"/>
        <end position="3503"/>
    </location>
</feature>
<feature type="disulfide bond" evidence="5">
    <location>
        <begin position="1249"/>
        <end position="1292"/>
    </location>
</feature>
<feature type="domain" description="Sushi" evidence="6">
    <location>
        <begin position="199"/>
        <end position="253"/>
    </location>
</feature>
<keyword evidence="2 5" id="KW-0768">Sushi</keyword>
<dbReference type="Pfam" id="PF00084">
    <property type="entry name" value="Sushi"/>
    <property type="match status" value="21"/>
</dbReference>
<feature type="domain" description="Sushi" evidence="6">
    <location>
        <begin position="2749"/>
        <end position="2808"/>
    </location>
</feature>
<feature type="domain" description="Sushi" evidence="6">
    <location>
        <begin position="783"/>
        <end position="841"/>
    </location>
</feature>
<comment type="subcellular location">
    <subcellularLocation>
        <location evidence="1">Virion</location>
    </subcellularLocation>
</comment>
<organism evidence="7 8">
    <name type="scientific">Trichonephila clavata</name>
    <name type="common">Joro spider</name>
    <name type="synonym">Nephila clavata</name>
    <dbReference type="NCBI Taxonomy" id="2740835"/>
    <lineage>
        <taxon>Eukaryota</taxon>
        <taxon>Metazoa</taxon>
        <taxon>Ecdysozoa</taxon>
        <taxon>Arthropoda</taxon>
        <taxon>Chelicerata</taxon>
        <taxon>Arachnida</taxon>
        <taxon>Araneae</taxon>
        <taxon>Araneomorphae</taxon>
        <taxon>Entelegynae</taxon>
        <taxon>Araneoidea</taxon>
        <taxon>Nephilidae</taxon>
        <taxon>Trichonephila</taxon>
    </lineage>
</organism>
<feature type="domain" description="Sushi" evidence="6">
    <location>
        <begin position="142"/>
        <end position="198"/>
    </location>
</feature>
<feature type="domain" description="Sushi" evidence="6">
    <location>
        <begin position="1131"/>
        <end position="1190"/>
    </location>
</feature>
<feature type="domain" description="Sushi" evidence="6">
    <location>
        <begin position="1247"/>
        <end position="1306"/>
    </location>
</feature>
<keyword evidence="3" id="KW-0732">Signal</keyword>
<dbReference type="PANTHER" id="PTHR45785:SF2">
    <property type="entry name" value="COMPLEMENT FACTOR H-RELATED"/>
    <property type="match status" value="1"/>
</dbReference>
<feature type="domain" description="Sushi" evidence="6">
    <location>
        <begin position="898"/>
        <end position="956"/>
    </location>
</feature>
<feature type="domain" description="Sushi" evidence="6">
    <location>
        <begin position="436"/>
        <end position="496"/>
    </location>
</feature>
<feature type="domain" description="Sushi" evidence="6">
    <location>
        <begin position="1709"/>
        <end position="1767"/>
    </location>
</feature>
<comment type="caution">
    <text evidence="7">The sequence shown here is derived from an EMBL/GenBank/DDBJ whole genome shotgun (WGS) entry which is preliminary data.</text>
</comment>
<dbReference type="Proteomes" id="UP000887116">
    <property type="component" value="Unassembled WGS sequence"/>
</dbReference>
<keyword evidence="4 5" id="KW-1015">Disulfide bond</keyword>
<feature type="disulfide bond" evidence="5">
    <location>
        <begin position="1161"/>
        <end position="1188"/>
    </location>
</feature>
<feature type="domain" description="Sushi" evidence="6">
    <location>
        <begin position="1013"/>
        <end position="1071"/>
    </location>
</feature>
<feature type="domain" description="Sushi" evidence="6">
    <location>
        <begin position="1823"/>
        <end position="1882"/>
    </location>
</feature>
<dbReference type="Gene3D" id="2.20.28.230">
    <property type="match status" value="1"/>
</dbReference>
<feature type="domain" description="Sushi" evidence="6">
    <location>
        <begin position="668"/>
        <end position="726"/>
    </location>
</feature>
<evidence type="ECO:0000256" key="5">
    <source>
        <dbReference type="PROSITE-ProRule" id="PRU00302"/>
    </source>
</evidence>
<feature type="domain" description="Sushi" evidence="6">
    <location>
        <begin position="3212"/>
        <end position="3271"/>
    </location>
</feature>
<comment type="caution">
    <text evidence="5">Lacks conserved residue(s) required for the propagation of feature annotation.</text>
</comment>
<dbReference type="SMART" id="SM00032">
    <property type="entry name" value="CCP"/>
    <property type="match status" value="60"/>
</dbReference>
<evidence type="ECO:0000313" key="8">
    <source>
        <dbReference type="Proteomes" id="UP000887116"/>
    </source>
</evidence>
<feature type="disulfide bond" evidence="5">
    <location>
        <begin position="1825"/>
        <end position="1868"/>
    </location>
</feature>
<feature type="domain" description="Sushi" evidence="6">
    <location>
        <begin position="497"/>
        <end position="555"/>
    </location>
</feature>
<dbReference type="SUPFAM" id="SSF57535">
    <property type="entry name" value="Complement control module/SCR domain"/>
    <property type="match status" value="40"/>
</dbReference>
<accession>A0A8X6G684</accession>
<feature type="domain" description="Sushi" evidence="6">
    <location>
        <begin position="2054"/>
        <end position="2114"/>
    </location>
</feature>
<feature type="domain" description="Sushi" evidence="6">
    <location>
        <begin position="1362"/>
        <end position="1422"/>
    </location>
</feature>
<evidence type="ECO:0000256" key="4">
    <source>
        <dbReference type="ARBA" id="ARBA00023157"/>
    </source>
</evidence>
<feature type="domain" description="Sushi" evidence="6">
    <location>
        <begin position="1883"/>
        <end position="1941"/>
    </location>
</feature>
<dbReference type="PANTHER" id="PTHR45785">
    <property type="entry name" value="COMPLEMENT FACTOR H-RELATED"/>
    <property type="match status" value="1"/>
</dbReference>
<feature type="disulfide bond" evidence="5">
    <location>
        <begin position="1133"/>
        <end position="1176"/>
    </location>
</feature>
<feature type="domain" description="Sushi" evidence="6">
    <location>
        <begin position="2809"/>
        <end position="2867"/>
    </location>
</feature>
<feature type="domain" description="Sushi" evidence="6">
    <location>
        <begin position="2286"/>
        <end position="2345"/>
    </location>
</feature>
<dbReference type="InterPro" id="IPR051503">
    <property type="entry name" value="ComplSys_Reg/VirEntry_Med"/>
</dbReference>
<dbReference type="OrthoDB" id="6437262at2759"/>
<sequence>MEKNQMPLHRFLDFFAPFIAERGGIKTMLMVRCSNGMIAAEEIQCLPTNEWSALPLCNYRSQCAHQQLPAQVRFINSQCKQSTAPRCKVGCNMRVSSRGSNLNIRRLVFVKDAECTSSGSWYGLPNCEQAKRMLSKKIADKFQCPKPKVPKNSVLVNKCSRADGSVCHYKCKEGFFSTGNNIIRCFMKRWIAESICKPILCPPLPKTFHYNITCRRTIGSNCDLQCKNGTLKGNSRVRCSNSGKWSTFPNCASSFKNCTRKISPYISFVQDCSFQDDAKCQIRCPEKFALVGRNFVKCEKGAWKNIPQCIPEKISPYKILKIKCSFPPPLHANLKLIRSCKPEGGVTCDITCRDGSAYMTGPNSTTCLPPGIWSKIKPCSGGKSYCSVPKFHKNLKVAQDCSGKAVGSKCYVKCKYRPEIGAFIFCQKNLKWSSPPRCTCPSPILREDIDFRENCTERNPEEKCALACRKGLLMIGDGNIRCNYKLKWSSLPSCKRPKCVKPQLSRDLSFKEDCTTKLSGDHCKLECKEGGKLLKHSTIQCISGTLWTEQPRCACPFPFLSKGVIAKNDCRKVFPGQKCFLSCKSNSSKISRNFITCNRYTRWSGTSECKRKRCPRPVLTNTLLFEEDCSSKGFGDRCHVSCKELGRPFKSNYTVCLNTMHWTPLPICTCPIPSLPDFIETKNDCKNKLPGQHCSLICKGGMKIEGDNIIICNNNTKWSKIPNCQRNNCFKKHLPDILQYSEDCTTVTPGKKCLLECKEGGEFLGPNFIVCLFRFLWTPLPTCSCPIPNLPDDLIAIENCSKKGVGEKCHLKCKEYKSLAAENFIICQNNTRWSHVPKCKKFPCLNLRLPNHLGFKKDCSSKYPGEYCQLMCKAGGTIIGSHTVKCIKGKKWTKLPDCTCPSPKLRNQLILIERCSTKRIGQKCRLKCKFDQTLSNEKHIFCKKNAQWSPLPKCKLRHCTLPKLPKTLVYASNCSSLVPGKACFVQCKEGGKLMGSNKIFCNTIKQQRTFPRCTCPLPLLTKELSMTEKCSHKTEGEKCHVTCRKPFLLVGKGFILCKEDTRWSPSPQCLKLTCPQIKLSSPLKFIENCSSKVLGEKCRLECREGGSLIGSYYITCKIHSRLLYWTSFPQCTCSNPMLPEDLKAIEDCSKKQSGQTCNLKCSTKRTVISGNNFIWCQVNRKWSVLPKCMRSMCYKPKLPRILKFITDCSSRSVGKYCILGCRNGGSPFPRNYISCITTGNWSRLPSCSCPPPLLKNNLKFKNSKCNKILPGNPCVLKCKADSSIVGRNYIVCLNSSKWSIQPVCKSHVCKKKPHLPPFLKLEENCLFKRIKESCKISCREGGNLIGENKVTCSANENWIISSECTCPSPTLSEELETKGYCNNTKIGEYCEIFCKKRQKPEKNNFIVCQNNTKWNAQPKCVKFCPDPMLPQILVLEEDCFFKSVKESCKIRCKQGGFIIGKPVIECTEKLNWGTFPSCTCPQPLVSHHVKEMENCSKKVPKEICKIKCKPGWIFSGKDYLVCENNTKWSAESKCILKNCPKPALTDNLEFGENCTMKYREEKCKVKCKENGRIIGKEFIVCKFNGSWTSLPDCSCPLSKLENRLRHKEHCGFQTPGQKCVLECEMDLKIKGPNFILCQNNSKWSSRPKCVKTVCPNLVLPGDILVLKEVCSTKTIGDKCRVGCKNGGNLITGKEMECLKDFQWSKPPDCTCANPNVSESIQLITQCDSIPKREKCFVRCKSGYDIGGINYATCQNNGKWGAFPSCLKKSCPEPALSSSMSKVNAECSKKFFQDACIVTCREGGQLIGEAEIKCEYTGQWSSFPHCACPIPIPSNDLILKNCSTKIPGENCFAECKENFKLIGDASLLCQKNTKWSIMPKCIPKICPSPFVPEYLEIKRNCSSKKIGEFCEVSCKHGGKVSGTNTMQCLPTTAWSSLPDCTCPVPKITQSLVTLKENCNFKKRYEHCAVACPQGYAVQTDGAFACLPNATWSSLPLCVKTHCSLPTLDREILKEEENCTFKKIGDTCRVQCVQGGRLLVPKNLTCLRGGNWSSFPRCTCPILTISNDLSVLQDCNDANPGFQCFVECKETLKLNGKNYILCMNNSKWSVQPKCVKTICPNLVLQGDLLVLKEVCSAKTIGDKCQVGCKNGGNLITGKEMECLKDFQWSKPPDCTCASPNVSESIQLITQCDSIPKREKCFVLCKSGYDIGGINYATCQNNGKWGAFPSCLKKSCPEPALSSSMLKVNAECSKKFFQDACIVTCREGGQLIGEAEIKCEYTGQWSSFPHCACPIPIPSNDLILKNCSTKIPGENCFAECKENFKLIGDASLLCQKNTKWSIMPKCIPKICPSPFVPEYLEIKRNCSSKKIGEFCEVSCKHGGKVSGTNTMQCLPTTAWSSLPDCTCPVPKITQSLVTLKENCNFKKRYEHCAVACPQGYAVQTDGAFACLPNATWSSLPLCVKTHCSLPTLDREILKEEENCTFKKIGDTCRVQCVQGGRLLVPKNLTCLRGGNWSSFPRCTCPILTISNDLSVLQDCNDANPGFQCFVECKETLKLNGKNYILCMNNSKWSVQPKCVKTICPNLVLQGDLLVLKEVCSAKTIGDKCQVGCKNGGNLITGKEMECLKDFQWSKPPDCTCASPNVSESIQLITQCDSIPKREKCFVLCKSGYDIGGINYATCQNNGKWGAFPSCLKKSCPEPALSSSMLKVNAECSKKFFQDACIVTCREGGQLIGEAEIKCEYTGQWSSFPHCACPIPIPSNDLILKNCSTKIPGENCFAECKENFKLIGDASLLCQKNTKWSIMPKCIPKICPSPFVPEYLEIKRNCSSKKIGEFCEVSCKHGGKVSGTNTMQCLPTTAWSSLPDCTCPVPKITQSLVTLKENCNFKKRYEHCAVACPQGYAVQTDGAFACLPNATWSSLPLCVKTHCSLPTLDREILKEEENCTFKKIGDTCRVQCVQGGRLLVPKNLTCLRGGNWSSFPRCTCPILTISNDLSVLQDCNDANPGFQCFVECKETLKLNGKNYILCMNNSKWSVQPKCVKTICPNLVLQGDLLVLKEVCSAKTIGDKCQVGCKNGGNLITGKEMECLKDFQWSKPPDCTCASPNVSESIQLITQCDSIPKREKCFVLCKSGYDIGGINYATCQNNGKWGAFPSCLKKSCPEPALSSSMLKVNAECSKKFFQDACIVTCREGGQLIGEAEIKCEYTGQWSSFPHCACPIPIPSNDLILKNCSTKIPGENCFAECKENFKLIGDASLLCQKNTKWSIMPKCIPKICPSPFVPEYLEIKRNCSSKKIGEFCEVSCKHGGKVSGTNTMQCLPTTAWSSLPDCTCPVPKITQSLVTLKENCNFKKRYEHCAVACPQGYAVQTDGAFACLPNATWSSLPLCVKTHCSLPTLDREILKEEENCTFKKIGDTCRVQCVQGGRLLVPKNLTCLRGGNWSSFPRCTCPILTISNDLSVLQDCNDANPGFQCFVECKETLKLNGKNYILCMNNSKWSVQPKCVKTICPNLVLQGDLLVLKEVCSAKTIGDKCQVGCKNGGNLITGKEMECLKDFQWSKPPDCTCASPNVSESIQLITQCDSIPKREKCFVRCKIGYDIAGINYATCQNNGKWGAFPSCLKKSCPEPALSSSMLKVNAECSKKFFKTHALLRVEKVAS</sequence>
<dbReference type="InterPro" id="IPR000436">
    <property type="entry name" value="Sushi_SCR_CCP_dom"/>
</dbReference>
<gene>
    <name evidence="7" type="primary">Svep1_18</name>
    <name evidence="7" type="ORF">TNCT_246481</name>
</gene>
<dbReference type="EMBL" id="BMAO01034611">
    <property type="protein sequence ID" value="GFQ97810.1"/>
    <property type="molecule type" value="Genomic_DNA"/>
</dbReference>
<feature type="disulfide bond" evidence="5">
    <location>
        <begin position="352"/>
        <end position="379"/>
    </location>
</feature>
<feature type="disulfide bond" evidence="5">
    <location>
        <begin position="3214"/>
        <end position="3257"/>
    </location>
</feature>
<evidence type="ECO:0000256" key="1">
    <source>
        <dbReference type="ARBA" id="ARBA00004328"/>
    </source>
</evidence>
<evidence type="ECO:0000256" key="2">
    <source>
        <dbReference type="ARBA" id="ARBA00022659"/>
    </source>
</evidence>
<feature type="domain" description="Sushi" evidence="6">
    <location>
        <begin position="256"/>
        <end position="311"/>
    </location>
</feature>
<dbReference type="CDD" id="cd00033">
    <property type="entry name" value="CCP"/>
    <property type="match status" value="12"/>
</dbReference>
<feature type="domain" description="Sushi" evidence="6">
    <location>
        <begin position="2172"/>
        <end position="2230"/>
    </location>
</feature>
<dbReference type="InterPro" id="IPR035976">
    <property type="entry name" value="Sushi/SCR/CCP_sf"/>
</dbReference>
<proteinExistence type="predicted"/>
<feature type="domain" description="Sushi" evidence="6">
    <location>
        <begin position="2346"/>
        <end position="2404"/>
    </location>
</feature>
<keyword evidence="8" id="KW-1185">Reference proteome</keyword>
<feature type="domain" description="Sushi" evidence="6">
    <location>
        <begin position="2980"/>
        <end position="3040"/>
    </location>
</feature>